<keyword evidence="10" id="KW-1185">Reference proteome</keyword>
<evidence type="ECO:0000256" key="7">
    <source>
        <dbReference type="SAM" id="Phobius"/>
    </source>
</evidence>
<evidence type="ECO:0000256" key="6">
    <source>
        <dbReference type="ARBA" id="ARBA00023136"/>
    </source>
</evidence>
<feature type="transmembrane region" description="Helical" evidence="7">
    <location>
        <begin position="7"/>
        <end position="25"/>
    </location>
</feature>
<keyword evidence="5" id="KW-0406">Ion transport</keyword>
<feature type="transmembrane region" description="Helical" evidence="7">
    <location>
        <begin position="343"/>
        <end position="361"/>
    </location>
</feature>
<name>A0A5M6CH24_9BACT</name>
<dbReference type="GO" id="GO:1902600">
    <property type="term" value="P:proton transmembrane transport"/>
    <property type="evidence" value="ECO:0007669"/>
    <property type="project" value="InterPro"/>
</dbReference>
<evidence type="ECO:0000256" key="3">
    <source>
        <dbReference type="ARBA" id="ARBA00022692"/>
    </source>
</evidence>
<reference evidence="9 10" key="1">
    <citation type="submission" date="2019-09" db="EMBL/GenBank/DDBJ databases">
        <title>Genome sequence and assembly of Taibaiella sp.</title>
        <authorList>
            <person name="Chhetri G."/>
        </authorList>
    </citation>
    <scope>NUCLEOTIDE SEQUENCE [LARGE SCALE GENOMIC DNA]</scope>
    <source>
        <strain evidence="9 10">KVB11</strain>
    </source>
</reference>
<feature type="transmembrane region" description="Helical" evidence="7">
    <location>
        <begin position="191"/>
        <end position="213"/>
    </location>
</feature>
<evidence type="ECO:0000256" key="4">
    <source>
        <dbReference type="ARBA" id="ARBA00022989"/>
    </source>
</evidence>
<keyword evidence="2" id="KW-0813">Transport</keyword>
<dbReference type="InterPro" id="IPR050794">
    <property type="entry name" value="CPA2_transporter"/>
</dbReference>
<feature type="transmembrane region" description="Helical" evidence="7">
    <location>
        <begin position="91"/>
        <end position="110"/>
    </location>
</feature>
<dbReference type="GO" id="GO:0015297">
    <property type="term" value="F:antiporter activity"/>
    <property type="evidence" value="ECO:0007669"/>
    <property type="project" value="InterPro"/>
</dbReference>
<keyword evidence="4 7" id="KW-1133">Transmembrane helix</keyword>
<keyword evidence="3 7" id="KW-0812">Transmembrane</keyword>
<proteinExistence type="predicted"/>
<organism evidence="9 10">
    <name type="scientific">Taibaiella lutea</name>
    <dbReference type="NCBI Taxonomy" id="2608001"/>
    <lineage>
        <taxon>Bacteria</taxon>
        <taxon>Pseudomonadati</taxon>
        <taxon>Bacteroidota</taxon>
        <taxon>Chitinophagia</taxon>
        <taxon>Chitinophagales</taxon>
        <taxon>Chitinophagaceae</taxon>
        <taxon>Taibaiella</taxon>
    </lineage>
</organism>
<evidence type="ECO:0000313" key="10">
    <source>
        <dbReference type="Proteomes" id="UP000323632"/>
    </source>
</evidence>
<evidence type="ECO:0000256" key="1">
    <source>
        <dbReference type="ARBA" id="ARBA00004141"/>
    </source>
</evidence>
<feature type="transmembrane region" description="Helical" evidence="7">
    <location>
        <begin position="122"/>
        <end position="145"/>
    </location>
</feature>
<dbReference type="GO" id="GO:0016020">
    <property type="term" value="C:membrane"/>
    <property type="evidence" value="ECO:0007669"/>
    <property type="project" value="UniProtKB-SubCell"/>
</dbReference>
<comment type="caution">
    <text evidence="9">The sequence shown here is derived from an EMBL/GenBank/DDBJ whole genome shotgun (WGS) entry which is preliminary data.</text>
</comment>
<keyword evidence="6 7" id="KW-0472">Membrane</keyword>
<comment type="subcellular location">
    <subcellularLocation>
        <location evidence="1">Membrane</location>
        <topology evidence="1">Multi-pass membrane protein</topology>
    </subcellularLocation>
</comment>
<dbReference type="Gene3D" id="1.20.1530.20">
    <property type="match status" value="1"/>
</dbReference>
<gene>
    <name evidence="9" type="ORF">F0919_07865</name>
</gene>
<dbReference type="PANTHER" id="PTHR32468:SF0">
    <property type="entry name" value="K(+)_H(+) ANTIPORTER 1"/>
    <property type="match status" value="1"/>
</dbReference>
<dbReference type="InterPro" id="IPR006153">
    <property type="entry name" value="Cation/H_exchanger_TM"/>
</dbReference>
<evidence type="ECO:0000259" key="8">
    <source>
        <dbReference type="Pfam" id="PF00999"/>
    </source>
</evidence>
<protein>
    <recommendedName>
        <fullName evidence="8">Cation/H+ exchanger transmembrane domain-containing protein</fullName>
    </recommendedName>
</protein>
<evidence type="ECO:0000256" key="2">
    <source>
        <dbReference type="ARBA" id="ARBA00022448"/>
    </source>
</evidence>
<feature type="transmembrane region" description="Helical" evidence="7">
    <location>
        <begin position="437"/>
        <end position="459"/>
    </location>
</feature>
<feature type="transmembrane region" description="Helical" evidence="7">
    <location>
        <begin position="296"/>
        <end position="323"/>
    </location>
</feature>
<dbReference type="EMBL" id="VWSH01000002">
    <property type="protein sequence ID" value="KAA5534528.1"/>
    <property type="molecule type" value="Genomic_DNA"/>
</dbReference>
<dbReference type="Pfam" id="PF00999">
    <property type="entry name" value="Na_H_Exchanger"/>
    <property type="match status" value="1"/>
</dbReference>
<feature type="transmembrane region" description="Helical" evidence="7">
    <location>
        <begin position="157"/>
        <end position="179"/>
    </location>
</feature>
<evidence type="ECO:0000256" key="5">
    <source>
        <dbReference type="ARBA" id="ARBA00023065"/>
    </source>
</evidence>
<dbReference type="Proteomes" id="UP000323632">
    <property type="component" value="Unassembled WGS sequence"/>
</dbReference>
<sequence>MTRFRNLIFYLSTFIIFSLLIYFIVMKGQSLEDAGLVKNVSPVIAAPDSLLSNLKVNAVHPLAILLLQIIVIIGLARFFGFLFKKIHQPSVIGEIIAGILLGPSFLGHWFPQVTSFIFPLPSLGNLQFLSQIGLILFMFVVGMELQPGGLKNKMKDAIVISHASIIFPFASGILLALFIYKEFAPADTRFFPFALFIGIAMSITAFPVLARIIQERGLSQTKLGNIAITCAAADDITAWCILAAVIAIVKAGSVVNAVYVLLLTIAYMLLMLKVVRPFLNKLVKRYSDKSILNRQIIAVFFITLIVSAYLTEAIGIHALFGAFMAGVIMPEKENIRKVLIDKVEDVALVLLLPLFFVFTGLRTEIGLLNTPHLWVICALVIALAVAGKFGGSAVAARFTGQSWKESLSIGALMNTRGLMELVVLNIGYDLGILPPQIFTIMVIMALATTLMTGPALNIINRLFTK</sequence>
<dbReference type="AlphaFoldDB" id="A0A5M6CH24"/>
<dbReference type="InterPro" id="IPR038770">
    <property type="entry name" value="Na+/solute_symporter_sf"/>
</dbReference>
<feature type="transmembrane region" description="Helical" evidence="7">
    <location>
        <begin position="58"/>
        <end position="79"/>
    </location>
</feature>
<feature type="domain" description="Cation/H+ exchanger transmembrane" evidence="8">
    <location>
        <begin position="76"/>
        <end position="457"/>
    </location>
</feature>
<accession>A0A5M6CH24</accession>
<feature type="transmembrane region" description="Helical" evidence="7">
    <location>
        <begin position="373"/>
        <end position="396"/>
    </location>
</feature>
<dbReference type="PANTHER" id="PTHR32468">
    <property type="entry name" value="CATION/H + ANTIPORTER"/>
    <property type="match status" value="1"/>
</dbReference>
<feature type="transmembrane region" description="Helical" evidence="7">
    <location>
        <begin position="254"/>
        <end position="275"/>
    </location>
</feature>
<evidence type="ECO:0000313" key="9">
    <source>
        <dbReference type="EMBL" id="KAA5534528.1"/>
    </source>
</evidence>
<dbReference type="RefSeq" id="WP_150032208.1">
    <property type="nucleotide sequence ID" value="NZ_VWSH01000002.1"/>
</dbReference>
<feature type="transmembrane region" description="Helical" evidence="7">
    <location>
        <begin position="225"/>
        <end position="248"/>
    </location>
</feature>